<keyword evidence="5 7" id="KW-1133">Transmembrane helix</keyword>
<accession>A0A9X1FZ00</accession>
<feature type="transmembrane region" description="Helical" evidence="7">
    <location>
        <begin position="30"/>
        <end position="53"/>
    </location>
</feature>
<keyword evidence="9" id="KW-1185">Reference proteome</keyword>
<comment type="subcellular location">
    <subcellularLocation>
        <location evidence="1">Cell membrane</location>
        <topology evidence="1">Multi-pass membrane protein</topology>
    </subcellularLocation>
</comment>
<gene>
    <name evidence="8" type="ORF">KX928_17170</name>
</gene>
<organism evidence="8 9">
    <name type="scientific">Roseobacter insulae</name>
    <dbReference type="NCBI Taxonomy" id="2859783"/>
    <lineage>
        <taxon>Bacteria</taxon>
        <taxon>Pseudomonadati</taxon>
        <taxon>Pseudomonadota</taxon>
        <taxon>Alphaproteobacteria</taxon>
        <taxon>Rhodobacterales</taxon>
        <taxon>Roseobacteraceae</taxon>
        <taxon>Roseobacter</taxon>
    </lineage>
</organism>
<dbReference type="RefSeq" id="WP_219505173.1">
    <property type="nucleotide sequence ID" value="NZ_JAHXDN010000005.1"/>
</dbReference>
<evidence type="ECO:0000313" key="9">
    <source>
        <dbReference type="Proteomes" id="UP001138661"/>
    </source>
</evidence>
<dbReference type="PANTHER" id="PTHR33884">
    <property type="entry name" value="UPF0410 PROTEIN YMGE"/>
    <property type="match status" value="1"/>
</dbReference>
<comment type="similarity">
    <text evidence="2">Belongs to the UPF0410 family.</text>
</comment>
<feature type="transmembrane region" description="Helical" evidence="7">
    <location>
        <begin position="6"/>
        <end position="23"/>
    </location>
</feature>
<proteinExistence type="inferred from homology"/>
<dbReference type="Proteomes" id="UP001138661">
    <property type="component" value="Unassembled WGS sequence"/>
</dbReference>
<reference evidence="8" key="1">
    <citation type="submission" date="2021-07" db="EMBL/GenBank/DDBJ databases">
        <title>Roseobacter insulae sp. nov., isolated from a tidal flat.</title>
        <authorList>
            <person name="Park S."/>
            <person name="Yoon J.-H."/>
        </authorList>
    </citation>
    <scope>NUCLEOTIDE SEQUENCE</scope>
    <source>
        <strain evidence="8">YSTF-M11</strain>
    </source>
</reference>
<evidence type="ECO:0000256" key="6">
    <source>
        <dbReference type="ARBA" id="ARBA00023136"/>
    </source>
</evidence>
<dbReference type="Pfam" id="PF04226">
    <property type="entry name" value="Transgly_assoc"/>
    <property type="match status" value="1"/>
</dbReference>
<keyword evidence="6 7" id="KW-0472">Membrane</keyword>
<evidence type="ECO:0000256" key="1">
    <source>
        <dbReference type="ARBA" id="ARBA00004651"/>
    </source>
</evidence>
<evidence type="ECO:0000256" key="5">
    <source>
        <dbReference type="ARBA" id="ARBA00022989"/>
    </source>
</evidence>
<name>A0A9X1FZ00_9RHOB</name>
<sequence length="84" mass="8827">MTGIGWIGSLIIGALAGWIAEKIMKSDQSLLMNIVLGIVGALVLNWLLIAIIGTTLGGWIGQLIVAAAGACLLIFIGRLIRRKT</sequence>
<dbReference type="EMBL" id="JAHXDN010000005">
    <property type="protein sequence ID" value="MBW4709523.1"/>
    <property type="molecule type" value="Genomic_DNA"/>
</dbReference>
<evidence type="ECO:0000256" key="4">
    <source>
        <dbReference type="ARBA" id="ARBA00022692"/>
    </source>
</evidence>
<evidence type="ECO:0000256" key="3">
    <source>
        <dbReference type="ARBA" id="ARBA00022475"/>
    </source>
</evidence>
<dbReference type="PANTHER" id="PTHR33884:SF3">
    <property type="entry name" value="UPF0410 PROTEIN YMGE"/>
    <property type="match status" value="1"/>
</dbReference>
<protein>
    <submittedName>
        <fullName evidence="8">GlsB/YeaQ/YmgE family stress response membrane protein</fullName>
    </submittedName>
</protein>
<dbReference type="AlphaFoldDB" id="A0A9X1FZ00"/>
<feature type="transmembrane region" description="Helical" evidence="7">
    <location>
        <begin position="59"/>
        <end position="80"/>
    </location>
</feature>
<keyword evidence="3" id="KW-1003">Cell membrane</keyword>
<evidence type="ECO:0000256" key="2">
    <source>
        <dbReference type="ARBA" id="ARBA00011006"/>
    </source>
</evidence>
<evidence type="ECO:0000256" key="7">
    <source>
        <dbReference type="SAM" id="Phobius"/>
    </source>
</evidence>
<comment type="caution">
    <text evidence="8">The sequence shown here is derived from an EMBL/GenBank/DDBJ whole genome shotgun (WGS) entry which is preliminary data.</text>
</comment>
<dbReference type="InterPro" id="IPR007341">
    <property type="entry name" value="Transgly_assoc"/>
</dbReference>
<keyword evidence="4 7" id="KW-0812">Transmembrane</keyword>
<dbReference type="GO" id="GO:0005886">
    <property type="term" value="C:plasma membrane"/>
    <property type="evidence" value="ECO:0007669"/>
    <property type="project" value="UniProtKB-SubCell"/>
</dbReference>
<evidence type="ECO:0000313" key="8">
    <source>
        <dbReference type="EMBL" id="MBW4709523.1"/>
    </source>
</evidence>